<comment type="caution">
    <text evidence="1">The sequence shown here is derived from an EMBL/GenBank/DDBJ whole genome shotgun (WGS) entry which is preliminary data.</text>
</comment>
<reference evidence="1" key="1">
    <citation type="journal article" date="2023" name="Nat. Microbiol.">
        <title>Babesia duncani multi-omics identifies virulence factors and drug targets.</title>
        <authorList>
            <person name="Singh P."/>
            <person name="Lonardi S."/>
            <person name="Liang Q."/>
            <person name="Vydyam P."/>
            <person name="Khabirova E."/>
            <person name="Fang T."/>
            <person name="Gihaz S."/>
            <person name="Thekkiniath J."/>
            <person name="Munshi M."/>
            <person name="Abel S."/>
            <person name="Ciampossin L."/>
            <person name="Batugedara G."/>
            <person name="Gupta M."/>
            <person name="Lu X.M."/>
            <person name="Lenz T."/>
            <person name="Chakravarty S."/>
            <person name="Cornillot E."/>
            <person name="Hu Y."/>
            <person name="Ma W."/>
            <person name="Gonzalez L.M."/>
            <person name="Sanchez S."/>
            <person name="Estrada K."/>
            <person name="Sanchez-Flores A."/>
            <person name="Montero E."/>
            <person name="Harb O.S."/>
            <person name="Le Roch K.G."/>
            <person name="Mamoun C.B."/>
        </authorList>
    </citation>
    <scope>NUCLEOTIDE SEQUENCE</scope>
    <source>
        <strain evidence="1">WA1</strain>
    </source>
</reference>
<dbReference type="SUPFAM" id="SSF56784">
    <property type="entry name" value="HAD-like"/>
    <property type="match status" value="1"/>
</dbReference>
<dbReference type="AlphaFoldDB" id="A0AAD9PJW4"/>
<dbReference type="PANTHER" id="PTHR38899">
    <property type="entry name" value="DOMAIN OOKINETE PROTEIN, PUTATIVE-RELATED"/>
    <property type="match status" value="1"/>
</dbReference>
<dbReference type="Proteomes" id="UP001214638">
    <property type="component" value="Unassembled WGS sequence"/>
</dbReference>
<protein>
    <submittedName>
        <fullName evidence="1">HAD-like superfamily</fullName>
    </submittedName>
</protein>
<dbReference type="PANTHER" id="PTHR38899:SF1">
    <property type="entry name" value="PROTEIN KINASE"/>
    <property type="match status" value="1"/>
</dbReference>
<dbReference type="RefSeq" id="XP_067803015.1">
    <property type="nucleotide sequence ID" value="XM_067947793.1"/>
</dbReference>
<accession>A0AAD9PJW4</accession>
<evidence type="ECO:0000313" key="2">
    <source>
        <dbReference type="Proteomes" id="UP001214638"/>
    </source>
</evidence>
<proteinExistence type="predicted"/>
<gene>
    <name evidence="1" type="ORF">BdWA1_002773</name>
</gene>
<dbReference type="InterPro" id="IPR036412">
    <property type="entry name" value="HAD-like_sf"/>
</dbReference>
<dbReference type="EMBL" id="JALLKP010000003">
    <property type="protein sequence ID" value="KAK2196173.1"/>
    <property type="molecule type" value="Genomic_DNA"/>
</dbReference>
<keyword evidence="2" id="KW-1185">Reference proteome</keyword>
<organism evidence="1 2">
    <name type="scientific">Babesia duncani</name>
    <dbReference type="NCBI Taxonomy" id="323732"/>
    <lineage>
        <taxon>Eukaryota</taxon>
        <taxon>Sar</taxon>
        <taxon>Alveolata</taxon>
        <taxon>Apicomplexa</taxon>
        <taxon>Aconoidasida</taxon>
        <taxon>Piroplasmida</taxon>
        <taxon>Babesiidae</taxon>
        <taxon>Babesia</taxon>
    </lineage>
</organism>
<evidence type="ECO:0000313" key="1">
    <source>
        <dbReference type="EMBL" id="KAK2196173.1"/>
    </source>
</evidence>
<name>A0AAD9PJW4_9APIC</name>
<dbReference type="KEGG" id="bdw:94337070"/>
<sequence length="303" mass="34860">MTFSAIADEPKECRMVTKVGQEELIAQYSVPTFTKIVKRDNLEVQECDTTDVTNIGDGNKLEKESIHSTLSCINLETDRSFQEQSVSEVRDLIIFDYDDTILPTYSLATTYKSLLNGKISPELAKELDKYSDAVLENLQKAVQVATVIIVTNASTEWLTQSCERYIPRIGSFLMEHKIRIISARNRFGSSLLSQKHWKYFIFIDLIEEHFIRQLKTYEPFTVLSIGDGIEEREACMKLASIFTNKNWVFKNLKFLSQPTFGCLHQQHILLKRSFQSLIDMKNTVDLCILYDKKRSGQQNSLLN</sequence>
<dbReference type="GeneID" id="94337070"/>